<evidence type="ECO:0000313" key="3">
    <source>
        <dbReference type="EMBL" id="ROV95504.1"/>
    </source>
</evidence>
<comment type="caution">
    <text evidence="3">The sequence shown here is derived from an EMBL/GenBank/DDBJ whole genome shotgun (WGS) entry which is preliminary data.</text>
</comment>
<organism evidence="3 4">
    <name type="scientific">Cytospora leucostoma</name>
    <dbReference type="NCBI Taxonomy" id="1230097"/>
    <lineage>
        <taxon>Eukaryota</taxon>
        <taxon>Fungi</taxon>
        <taxon>Dikarya</taxon>
        <taxon>Ascomycota</taxon>
        <taxon>Pezizomycotina</taxon>
        <taxon>Sordariomycetes</taxon>
        <taxon>Sordariomycetidae</taxon>
        <taxon>Diaporthales</taxon>
        <taxon>Cytosporaceae</taxon>
        <taxon>Cytospora</taxon>
    </lineage>
</organism>
<keyword evidence="4" id="KW-1185">Reference proteome</keyword>
<feature type="transmembrane region" description="Helical" evidence="2">
    <location>
        <begin position="43"/>
        <end position="61"/>
    </location>
</feature>
<dbReference type="EMBL" id="LKEB01000071">
    <property type="protein sequence ID" value="ROV95504.1"/>
    <property type="molecule type" value="Genomic_DNA"/>
</dbReference>
<reference evidence="3 4" key="1">
    <citation type="submission" date="2015-09" db="EMBL/GenBank/DDBJ databases">
        <title>Host preference determinants of Valsa canker pathogens revealed by comparative genomics.</title>
        <authorList>
            <person name="Yin Z."/>
            <person name="Huang L."/>
        </authorList>
    </citation>
    <scope>NUCLEOTIDE SEQUENCE [LARGE SCALE GENOMIC DNA]</scope>
    <source>
        <strain evidence="3 4">SXYLt</strain>
    </source>
</reference>
<name>A0A423VWX7_9PEZI</name>
<dbReference type="OrthoDB" id="10507018at2759"/>
<evidence type="ECO:0000256" key="2">
    <source>
        <dbReference type="SAM" id="Phobius"/>
    </source>
</evidence>
<evidence type="ECO:0000313" key="4">
    <source>
        <dbReference type="Proteomes" id="UP000285146"/>
    </source>
</evidence>
<keyword evidence="2" id="KW-0812">Transmembrane</keyword>
<keyword evidence="2" id="KW-0472">Membrane</keyword>
<evidence type="ECO:0000256" key="1">
    <source>
        <dbReference type="SAM" id="MobiDB-lite"/>
    </source>
</evidence>
<gene>
    <name evidence="3" type="ORF">VPNG_08902</name>
</gene>
<keyword evidence="2" id="KW-1133">Transmembrane helix</keyword>
<proteinExistence type="predicted"/>
<accession>A0A423VWX7</accession>
<feature type="region of interest" description="Disordered" evidence="1">
    <location>
        <begin position="1"/>
        <end position="29"/>
    </location>
</feature>
<sequence>MAPNKTARVMQTAEMTEEERRAPGASWEATVTEGMKETEKQMIFQWIFIVIVGIAVYGPSYRQYVPLISVFMERIACGIDSPAARRDHPHRTVVLAKTDAYDGEDEKKPKEQG</sequence>
<protein>
    <submittedName>
        <fullName evidence="3">Uncharacterized protein</fullName>
    </submittedName>
</protein>
<dbReference type="InParanoid" id="A0A423VWX7"/>
<dbReference type="Proteomes" id="UP000285146">
    <property type="component" value="Unassembled WGS sequence"/>
</dbReference>
<dbReference type="AlphaFoldDB" id="A0A423VWX7"/>